<keyword evidence="9" id="KW-1185">Reference proteome</keyword>
<dbReference type="Pfam" id="PF00202">
    <property type="entry name" value="Aminotran_3"/>
    <property type="match status" value="1"/>
</dbReference>
<feature type="binding site" evidence="7">
    <location>
        <position position="289"/>
    </location>
    <ligand>
        <name>substrate</name>
    </ligand>
</feature>
<dbReference type="RefSeq" id="WP_354367875.1">
    <property type="nucleotide sequence ID" value="NZ_JBEPMA010000005.1"/>
</dbReference>
<dbReference type="NCBIfam" id="TIGR00508">
    <property type="entry name" value="bioA"/>
    <property type="match status" value="1"/>
</dbReference>
<comment type="similarity">
    <text evidence="7">Belongs to the class-III pyridoxal-phosphate-dependent aminotransferase family. BioA subfamily.</text>
</comment>
<evidence type="ECO:0000313" key="8">
    <source>
        <dbReference type="EMBL" id="MET3617429.1"/>
    </source>
</evidence>
<dbReference type="InterPro" id="IPR005814">
    <property type="entry name" value="Aminotrans_3"/>
</dbReference>
<dbReference type="PANTHER" id="PTHR42684:SF17">
    <property type="entry name" value="ADENOSYLMETHIONINE-8-AMINO-7-OXONONANOATE AMINOTRANSFERASE"/>
    <property type="match status" value="1"/>
</dbReference>
<organism evidence="8 9">
    <name type="scientific">Peptoniphilus olsenii</name>
    <dbReference type="NCBI Taxonomy" id="411570"/>
    <lineage>
        <taxon>Bacteria</taxon>
        <taxon>Bacillati</taxon>
        <taxon>Bacillota</taxon>
        <taxon>Tissierellia</taxon>
        <taxon>Tissierellales</taxon>
        <taxon>Peptoniphilaceae</taxon>
        <taxon>Peptoniphilus</taxon>
    </lineage>
</organism>
<dbReference type="InterPro" id="IPR015424">
    <property type="entry name" value="PyrdxlP-dep_Trfase"/>
</dbReference>
<feature type="binding site" evidence="7">
    <location>
        <position position="324"/>
    </location>
    <ligand>
        <name>substrate</name>
    </ligand>
</feature>
<comment type="caution">
    <text evidence="8">The sequence shown here is derived from an EMBL/GenBank/DDBJ whole genome shotgun (WGS) entry which is preliminary data.</text>
</comment>
<dbReference type="InterPro" id="IPR049704">
    <property type="entry name" value="Aminotrans_3_PPA_site"/>
</dbReference>
<sequence length="455" mass="51454">MKNYNNMSMEELQNLDLKYIWHPCSQMKDYEELPPIVIKEGHGVYLKDVNDKEYIDVVSSWWCNLIGHTNDTVVDKIKSQLDNLEHVIFANFTHPPIIELCDRLTEYLPKGLNKFNFSDNGSAAVECALKMAFQYHHQIGDTNRKGFMCLSEGYHGETLGALSVGSLDLYSEIYKPMLMDAHHINAPDCYRCPFNKDRENCNIECGEFAKESFKKHGKTTAALIIEPILQGASGMKIYPAKYLNLLRDLCDEYGVLLIADEIATGFGRTGKFFAVNHANISPDIMTISKGLTGGFMPMAATITTEKIYDAFYGDYNSHVAFMHSHTYSGNPLGSSAALGVLDFLEKNKTLERANEFAPILNKMVLEAFEGEEHIGEIRNIGLINALEIVEDKETKKPFDSKLRLGYQIYKKALDYGLLLRPLGDVIYFNPPLIFTEEEARKSIKIMKKAYKEVLG</sequence>
<evidence type="ECO:0000256" key="1">
    <source>
        <dbReference type="ARBA" id="ARBA00001933"/>
    </source>
</evidence>
<dbReference type="InterPro" id="IPR005815">
    <property type="entry name" value="BioA"/>
</dbReference>
<evidence type="ECO:0000256" key="7">
    <source>
        <dbReference type="HAMAP-Rule" id="MF_00834"/>
    </source>
</evidence>
<proteinExistence type="inferred from homology"/>
<keyword evidence="3 7" id="KW-0808">Transferase</keyword>
<keyword evidence="2 7" id="KW-0032">Aminotransferase</keyword>
<feature type="site" description="Participates in the substrate recognition with KAPA and in a stacking interaction with the adenine ring of SAM" evidence="7">
    <location>
        <position position="24"/>
    </location>
</feature>
<dbReference type="PANTHER" id="PTHR42684">
    <property type="entry name" value="ADENOSYLMETHIONINE-8-AMINO-7-OXONONANOATE AMINOTRANSFERASE"/>
    <property type="match status" value="1"/>
</dbReference>
<evidence type="ECO:0000256" key="5">
    <source>
        <dbReference type="ARBA" id="ARBA00022756"/>
    </source>
</evidence>
<evidence type="ECO:0000256" key="2">
    <source>
        <dbReference type="ARBA" id="ARBA00022576"/>
    </source>
</evidence>
<evidence type="ECO:0000256" key="6">
    <source>
        <dbReference type="ARBA" id="ARBA00022898"/>
    </source>
</evidence>
<feature type="binding site" evidence="7">
    <location>
        <position position="61"/>
    </location>
    <ligand>
        <name>substrate</name>
    </ligand>
</feature>
<comment type="catalytic activity">
    <reaction evidence="7">
        <text>(8S)-8-amino-7-oxononanoate + S-adenosyl-L-methionine = S-adenosyl-4-methylsulfanyl-2-oxobutanoate + (7R,8S)-7,8-diammoniononanoate</text>
        <dbReference type="Rhea" id="RHEA:16861"/>
        <dbReference type="ChEBI" id="CHEBI:16490"/>
        <dbReference type="ChEBI" id="CHEBI:59789"/>
        <dbReference type="ChEBI" id="CHEBI:149468"/>
        <dbReference type="ChEBI" id="CHEBI:149469"/>
        <dbReference type="EC" id="2.6.1.62"/>
    </reaction>
</comment>
<dbReference type="Gene3D" id="3.40.640.10">
    <property type="entry name" value="Type I PLP-dependent aspartate aminotransferase-like (Major domain)"/>
    <property type="match status" value="1"/>
</dbReference>
<comment type="subunit">
    <text evidence="7">Homodimer.</text>
</comment>
<comment type="cofactor">
    <cofactor evidence="1 7">
        <name>pyridoxal 5'-phosphate</name>
        <dbReference type="ChEBI" id="CHEBI:597326"/>
    </cofactor>
</comment>
<feature type="binding site" evidence="7">
    <location>
        <position position="420"/>
    </location>
    <ligand>
        <name>substrate</name>
    </ligand>
</feature>
<keyword evidence="5 7" id="KW-0093">Biotin biosynthesis</keyword>
<accession>A0ABV2J9H2</accession>
<keyword evidence="4 7" id="KW-0949">S-adenosyl-L-methionine</keyword>
<name>A0ABV2J9H2_9FIRM</name>
<dbReference type="GO" id="GO:0004015">
    <property type="term" value="F:adenosylmethionine-8-amino-7-oxononanoate transaminase activity"/>
    <property type="evidence" value="ECO:0007669"/>
    <property type="project" value="UniProtKB-EC"/>
</dbReference>
<comment type="function">
    <text evidence="7">Catalyzes the transfer of the alpha-amino group from S-adenosyl-L-methionine (SAM) to 7-keto-8-aminopelargonic acid (KAPA) to form 7,8-diaminopelargonic acid (DAPA). It is the only aminotransferase known to utilize SAM as an amino donor.</text>
</comment>
<dbReference type="EC" id="2.6.1.62" evidence="7"/>
<feature type="binding site" evidence="7">
    <location>
        <position position="260"/>
    </location>
    <ligand>
        <name>pyridoxal 5'-phosphate</name>
        <dbReference type="ChEBI" id="CHEBI:597326"/>
    </ligand>
</feature>
<dbReference type="Gene3D" id="3.90.1150.10">
    <property type="entry name" value="Aspartate Aminotransferase, domain 1"/>
    <property type="match status" value="1"/>
</dbReference>
<gene>
    <name evidence="7" type="primary">bioA</name>
    <name evidence="8" type="ORF">ABID14_001060</name>
</gene>
<dbReference type="SUPFAM" id="SSF53383">
    <property type="entry name" value="PLP-dependent transferases"/>
    <property type="match status" value="1"/>
</dbReference>
<keyword evidence="7" id="KW-0963">Cytoplasm</keyword>
<comment type="subcellular location">
    <subcellularLocation>
        <location evidence="7">Cytoplasm</location>
    </subcellularLocation>
</comment>
<feature type="modified residue" description="N6-(pyridoxal phosphate)lysine" evidence="7">
    <location>
        <position position="289"/>
    </location>
</feature>
<reference evidence="8 9" key="1">
    <citation type="submission" date="2024-06" db="EMBL/GenBank/DDBJ databases">
        <title>Genomic Encyclopedia of Type Strains, Phase IV (KMG-IV): sequencing the most valuable type-strain genomes for metagenomic binning, comparative biology and taxonomic classification.</title>
        <authorList>
            <person name="Goeker M."/>
        </authorList>
    </citation>
    <scope>NUCLEOTIDE SEQUENCE [LARGE SCALE GENOMIC DNA]</scope>
    <source>
        <strain evidence="8 9">DSM 21460</strain>
    </source>
</reference>
<dbReference type="PROSITE" id="PS00600">
    <property type="entry name" value="AA_TRANSFER_CLASS_3"/>
    <property type="match status" value="1"/>
</dbReference>
<feature type="binding site" evidence="7">
    <location>
        <position position="154"/>
    </location>
    <ligand>
        <name>substrate</name>
    </ligand>
</feature>
<comment type="pathway">
    <text evidence="7">Cofactor biosynthesis; biotin biosynthesis; 7,8-diaminononanoate from 8-amino-7-oxononanoate (SAM route): step 1/1.</text>
</comment>
<evidence type="ECO:0000256" key="3">
    <source>
        <dbReference type="ARBA" id="ARBA00022679"/>
    </source>
</evidence>
<feature type="binding site" evidence="7">
    <location>
        <begin position="121"/>
        <end position="122"/>
    </location>
    <ligand>
        <name>pyridoxal 5'-phosphate</name>
        <dbReference type="ChEBI" id="CHEBI:597326"/>
    </ligand>
</feature>
<evidence type="ECO:0000313" key="9">
    <source>
        <dbReference type="Proteomes" id="UP001549162"/>
    </source>
</evidence>
<dbReference type="InterPro" id="IPR015422">
    <property type="entry name" value="PyrdxlP-dep_Trfase_small"/>
</dbReference>
<dbReference type="CDD" id="cd00610">
    <property type="entry name" value="OAT_like"/>
    <property type="match status" value="1"/>
</dbReference>
<feature type="binding site" evidence="7">
    <location>
        <begin position="325"/>
        <end position="326"/>
    </location>
    <ligand>
        <name>pyridoxal 5'-phosphate</name>
        <dbReference type="ChEBI" id="CHEBI:597326"/>
    </ligand>
</feature>
<keyword evidence="6 7" id="KW-0663">Pyridoxal phosphate</keyword>
<dbReference type="EMBL" id="JBEPMA010000005">
    <property type="protein sequence ID" value="MET3617429.1"/>
    <property type="molecule type" value="Genomic_DNA"/>
</dbReference>
<dbReference type="InterPro" id="IPR015421">
    <property type="entry name" value="PyrdxlP-dep_Trfase_major"/>
</dbReference>
<evidence type="ECO:0000256" key="4">
    <source>
        <dbReference type="ARBA" id="ARBA00022691"/>
    </source>
</evidence>
<protein>
    <recommendedName>
        <fullName evidence="7">Adenosylmethionine-8-amino-7-oxononanoate aminotransferase</fullName>
        <ecNumber evidence="7">2.6.1.62</ecNumber>
    </recommendedName>
    <alternativeName>
        <fullName evidence="7">7,8-diamino-pelargonic acid aminotransferase</fullName>
        <shortName evidence="7">DAPA AT</shortName>
        <shortName evidence="7">DAPA aminotransferase</shortName>
    </alternativeName>
    <alternativeName>
        <fullName evidence="7">7,8-diaminononanoate synthase</fullName>
        <shortName evidence="7">DANS</shortName>
    </alternativeName>
    <alternativeName>
        <fullName evidence="7">Diaminopelargonic acid synthase</fullName>
    </alternativeName>
</protein>
<dbReference type="PIRSF" id="PIRSF000521">
    <property type="entry name" value="Transaminase_4ab_Lys_Orn"/>
    <property type="match status" value="1"/>
</dbReference>
<dbReference type="HAMAP" id="MF_00834">
    <property type="entry name" value="BioA"/>
    <property type="match status" value="1"/>
</dbReference>
<dbReference type="Proteomes" id="UP001549162">
    <property type="component" value="Unassembled WGS sequence"/>
</dbReference>